<feature type="transmembrane region" description="Helical" evidence="1">
    <location>
        <begin position="144"/>
        <end position="166"/>
    </location>
</feature>
<gene>
    <name evidence="2" type="primary">yycB1</name>
    <name evidence="2" type="ORF">COCCU_00400</name>
</gene>
<feature type="transmembrane region" description="Helical" evidence="1">
    <location>
        <begin position="376"/>
        <end position="400"/>
    </location>
</feature>
<feature type="transmembrane region" description="Helical" evidence="1">
    <location>
        <begin position="172"/>
        <end position="191"/>
    </location>
</feature>
<feature type="transmembrane region" description="Helical" evidence="1">
    <location>
        <begin position="20"/>
        <end position="44"/>
    </location>
</feature>
<name>A0A6B8WHP9_9CORY</name>
<dbReference type="KEGG" id="cok:COCCU_00400"/>
<dbReference type="Proteomes" id="UP000424462">
    <property type="component" value="Chromosome"/>
</dbReference>
<evidence type="ECO:0000313" key="3">
    <source>
        <dbReference type="Proteomes" id="UP000424462"/>
    </source>
</evidence>
<feature type="transmembrane region" description="Helical" evidence="1">
    <location>
        <begin position="285"/>
        <end position="304"/>
    </location>
</feature>
<sequence length="416" mass="43705">MTHNPSQKPTDHQPRPALWLALLGVFFVGLNLRAAITSVAFVLPQIRSDLALGTTAAGLLTTVPLLAFVCFSMQVPRWGRRFGMARLILFAMILLAVGFAIRLIPNAAVLFIGMAVVGLSIAIGNVLLPAYIKARYPDRAGPLMGVYTVALYLGPALAAAGTLPIVRATGSWQIALLSWGVLLVGAIPLWLPQVLGSARTLPGTAVKSGQAPLKLWGSPLAWSVTIYFAVLSVLFYTVNGWLPTMLQDRGNSAELGASVLTVVNFVAIPFALVVSMLVARTRSQVWATVSGSVLLGAGLAGIFFAPASTWVWWAICFGIGHGTATGVGFSLAMLRTRTVQGTAALGAMSQTAGYALSAVGPVGAGALRELSGNWDAVIWVILSIVLAQTLAGLYAGRALFVDDMKLIKGSVDRARA</sequence>
<dbReference type="EMBL" id="CP046455">
    <property type="protein sequence ID" value="QGU06048.1"/>
    <property type="molecule type" value="Genomic_DNA"/>
</dbReference>
<dbReference type="PANTHER" id="PTHR23523">
    <property type="match status" value="1"/>
</dbReference>
<protein>
    <submittedName>
        <fullName evidence="2">Putative transporter YycB</fullName>
    </submittedName>
</protein>
<keyword evidence="1" id="KW-1133">Transmembrane helix</keyword>
<dbReference type="Pfam" id="PF07690">
    <property type="entry name" value="MFS_1"/>
    <property type="match status" value="1"/>
</dbReference>
<feature type="transmembrane region" description="Helical" evidence="1">
    <location>
        <begin position="110"/>
        <end position="132"/>
    </location>
</feature>
<dbReference type="PANTHER" id="PTHR23523:SF2">
    <property type="entry name" value="2-NITROIMIDAZOLE TRANSPORTER"/>
    <property type="match status" value="1"/>
</dbReference>
<proteinExistence type="predicted"/>
<dbReference type="InterPro" id="IPR011701">
    <property type="entry name" value="MFS"/>
</dbReference>
<dbReference type="InterPro" id="IPR052524">
    <property type="entry name" value="MFS_Cyanate_Porter"/>
</dbReference>
<feature type="transmembrane region" description="Helical" evidence="1">
    <location>
        <begin position="83"/>
        <end position="104"/>
    </location>
</feature>
<feature type="transmembrane region" description="Helical" evidence="1">
    <location>
        <begin position="343"/>
        <end position="364"/>
    </location>
</feature>
<evidence type="ECO:0000256" key="1">
    <source>
        <dbReference type="SAM" id="Phobius"/>
    </source>
</evidence>
<evidence type="ECO:0000313" key="2">
    <source>
        <dbReference type="EMBL" id="QGU06048.1"/>
    </source>
</evidence>
<dbReference type="GO" id="GO:0022857">
    <property type="term" value="F:transmembrane transporter activity"/>
    <property type="evidence" value="ECO:0007669"/>
    <property type="project" value="InterPro"/>
</dbReference>
<feature type="transmembrane region" description="Helical" evidence="1">
    <location>
        <begin position="220"/>
        <end position="238"/>
    </location>
</feature>
<feature type="transmembrane region" description="Helical" evidence="1">
    <location>
        <begin position="310"/>
        <end position="331"/>
    </location>
</feature>
<accession>A0A6B8WHP9</accession>
<keyword evidence="3" id="KW-1185">Reference proteome</keyword>
<dbReference type="AlphaFoldDB" id="A0A6B8WHP9"/>
<keyword evidence="1" id="KW-0472">Membrane</keyword>
<feature type="transmembrane region" description="Helical" evidence="1">
    <location>
        <begin position="50"/>
        <end position="71"/>
    </location>
</feature>
<keyword evidence="1" id="KW-0812">Transmembrane</keyword>
<organism evidence="2 3">
    <name type="scientific">Corynebacterium occultum</name>
    <dbReference type="NCBI Taxonomy" id="2675219"/>
    <lineage>
        <taxon>Bacteria</taxon>
        <taxon>Bacillati</taxon>
        <taxon>Actinomycetota</taxon>
        <taxon>Actinomycetes</taxon>
        <taxon>Mycobacteriales</taxon>
        <taxon>Corynebacteriaceae</taxon>
        <taxon>Corynebacterium</taxon>
    </lineage>
</organism>
<dbReference type="InterPro" id="IPR036259">
    <property type="entry name" value="MFS_trans_sf"/>
</dbReference>
<dbReference type="SUPFAM" id="SSF103473">
    <property type="entry name" value="MFS general substrate transporter"/>
    <property type="match status" value="1"/>
</dbReference>
<dbReference type="CDD" id="cd17339">
    <property type="entry name" value="MFS_NIMT_CynX_like"/>
    <property type="match status" value="1"/>
</dbReference>
<reference evidence="2 3" key="1">
    <citation type="submission" date="2019-11" db="EMBL/GenBank/DDBJ databases">
        <title>Complete genome sequence of Corynebacterium kalinowskii 1959, a novel Corynebacterium species isolated from soil of a small paddock in Vilsendorf, Germany.</title>
        <authorList>
            <person name="Schaffert L."/>
            <person name="Ruwe M."/>
            <person name="Milse J."/>
            <person name="Hanuschka K."/>
            <person name="Ortseifen V."/>
            <person name="Droste J."/>
            <person name="Brandt D."/>
            <person name="Schlueter L."/>
            <person name="Kutter Y."/>
            <person name="Vinke S."/>
            <person name="Viehoefer P."/>
            <person name="Jacob L."/>
            <person name="Luebke N.-C."/>
            <person name="Schulte-Berndt E."/>
            <person name="Hain C."/>
            <person name="Linder M."/>
            <person name="Schmidt P."/>
            <person name="Wollenschlaeger L."/>
            <person name="Luttermann T."/>
            <person name="Thieme E."/>
            <person name="Hassa J."/>
            <person name="Haak M."/>
            <person name="Wittchen M."/>
            <person name="Mentz A."/>
            <person name="Persicke M."/>
            <person name="Busche T."/>
            <person name="Ruckert C."/>
        </authorList>
    </citation>
    <scope>NUCLEOTIDE SEQUENCE [LARGE SCALE GENOMIC DNA]</scope>
    <source>
        <strain evidence="2 3">2039</strain>
    </source>
</reference>
<feature type="transmembrane region" description="Helical" evidence="1">
    <location>
        <begin position="258"/>
        <end position="278"/>
    </location>
</feature>
<dbReference type="RefSeq" id="WP_156229660.1">
    <property type="nucleotide sequence ID" value="NZ_CP046455.1"/>
</dbReference>
<dbReference type="Gene3D" id="1.20.1250.20">
    <property type="entry name" value="MFS general substrate transporter like domains"/>
    <property type="match status" value="2"/>
</dbReference>